<proteinExistence type="predicted"/>
<dbReference type="GeneID" id="70130019"/>
<evidence type="ECO:0000256" key="1">
    <source>
        <dbReference type="SAM" id="SignalP"/>
    </source>
</evidence>
<sequence>MSGAIEIIGLVLAAPPVFAQIAKGVRNLYDRTAVARGKQILTDSITDFRRRLEYLARQFELGQRICANEKHDKEKRNELDHHFQAVQTILKDVDTRAAEAKSWSRFTRFREGTKLPQKLQELQQDLYRSIKEFTEIVRVLQDLQENPLSFDLEPDVFVKTTFGTTTVLVANVYLIAGNLAQRRFKKDPKQGLFVCERRAYDKNMEKDKRHKNSNIKTLAGKLTSKPLADGLLDFIGVYNNEEQECLNSCSICPKVSDSKILYETICNASQAFL</sequence>
<comment type="caution">
    <text evidence="2">The sequence shown here is derived from an EMBL/GenBank/DDBJ whole genome shotgun (WGS) entry which is preliminary data.</text>
</comment>
<evidence type="ECO:0000313" key="2">
    <source>
        <dbReference type="EMBL" id="KAH6640043.1"/>
    </source>
</evidence>
<accession>A0A9P8REL3</accession>
<reference evidence="2" key="1">
    <citation type="journal article" date="2021" name="Nat. Commun.">
        <title>Genetic determinants of endophytism in the Arabidopsis root mycobiome.</title>
        <authorList>
            <person name="Mesny F."/>
            <person name="Miyauchi S."/>
            <person name="Thiergart T."/>
            <person name="Pickel B."/>
            <person name="Atanasova L."/>
            <person name="Karlsson M."/>
            <person name="Huettel B."/>
            <person name="Barry K.W."/>
            <person name="Haridas S."/>
            <person name="Chen C."/>
            <person name="Bauer D."/>
            <person name="Andreopoulos W."/>
            <person name="Pangilinan J."/>
            <person name="LaButti K."/>
            <person name="Riley R."/>
            <person name="Lipzen A."/>
            <person name="Clum A."/>
            <person name="Drula E."/>
            <person name="Henrissat B."/>
            <person name="Kohler A."/>
            <person name="Grigoriev I.V."/>
            <person name="Martin F.M."/>
            <person name="Hacquard S."/>
        </authorList>
    </citation>
    <scope>NUCLEOTIDE SEQUENCE</scope>
    <source>
        <strain evidence="2">MPI-SDFR-AT-0073</strain>
    </source>
</reference>
<dbReference type="Proteomes" id="UP000758603">
    <property type="component" value="Unassembled WGS sequence"/>
</dbReference>
<name>A0A9P8REL3_9PEZI</name>
<dbReference type="RefSeq" id="XP_045951117.1">
    <property type="nucleotide sequence ID" value="XM_046101127.1"/>
</dbReference>
<feature type="signal peptide" evidence="1">
    <location>
        <begin position="1"/>
        <end position="19"/>
    </location>
</feature>
<dbReference type="EMBL" id="JAGPXC010000014">
    <property type="protein sequence ID" value="KAH6640043.1"/>
    <property type="molecule type" value="Genomic_DNA"/>
</dbReference>
<dbReference type="AlphaFoldDB" id="A0A9P8REL3"/>
<keyword evidence="3" id="KW-1185">Reference proteome</keyword>
<keyword evidence="1" id="KW-0732">Signal</keyword>
<organism evidence="2 3">
    <name type="scientific">Truncatella angustata</name>
    <dbReference type="NCBI Taxonomy" id="152316"/>
    <lineage>
        <taxon>Eukaryota</taxon>
        <taxon>Fungi</taxon>
        <taxon>Dikarya</taxon>
        <taxon>Ascomycota</taxon>
        <taxon>Pezizomycotina</taxon>
        <taxon>Sordariomycetes</taxon>
        <taxon>Xylariomycetidae</taxon>
        <taxon>Amphisphaeriales</taxon>
        <taxon>Sporocadaceae</taxon>
        <taxon>Truncatella</taxon>
    </lineage>
</organism>
<evidence type="ECO:0000313" key="3">
    <source>
        <dbReference type="Proteomes" id="UP000758603"/>
    </source>
</evidence>
<evidence type="ECO:0008006" key="4">
    <source>
        <dbReference type="Google" id="ProtNLM"/>
    </source>
</evidence>
<gene>
    <name evidence="2" type="ORF">BKA67DRAFT_542568</name>
</gene>
<protein>
    <recommendedName>
        <fullName evidence="4">Fungal N-terminal domain-containing protein</fullName>
    </recommendedName>
</protein>
<feature type="chain" id="PRO_5040400822" description="Fungal N-terminal domain-containing protein" evidence="1">
    <location>
        <begin position="20"/>
        <end position="273"/>
    </location>
</feature>